<keyword evidence="1" id="KW-0472">Membrane</keyword>
<evidence type="ECO:0000256" key="1">
    <source>
        <dbReference type="SAM" id="Phobius"/>
    </source>
</evidence>
<evidence type="ECO:0000313" key="2">
    <source>
        <dbReference type="EMBL" id="PPK68085.1"/>
    </source>
</evidence>
<keyword evidence="1" id="KW-1133">Transmembrane helix</keyword>
<dbReference type="EMBL" id="PTIX01000006">
    <property type="protein sequence ID" value="PPK68085.1"/>
    <property type="molecule type" value="Genomic_DNA"/>
</dbReference>
<keyword evidence="3" id="KW-1185">Reference proteome</keyword>
<dbReference type="AlphaFoldDB" id="A0A2S6GS56"/>
<accession>A0A2S6GS56</accession>
<keyword evidence="1" id="KW-0812">Transmembrane</keyword>
<evidence type="ECO:0000313" key="3">
    <source>
        <dbReference type="Proteomes" id="UP000239203"/>
    </source>
</evidence>
<protein>
    <submittedName>
        <fullName evidence="2">Uncharacterized protein</fullName>
    </submittedName>
</protein>
<sequence length="260" mass="26615">MTGQLRGPDPDGPPWSVDLLADLHAGLLDPGHSALLWPRVNADPEAKAIIDALDSVKVGLGELSGAPVPPMPARFAARLDAALEAEVRQAFAGSGAPVALQDPPRPEPAPVLDFAAAASRKRGRRNAWGVGLLTAAAAAVAIGFVVLPGKGPTTDGVAVPAPGGSADTGPLAVREHEVAGVVGQVNNRFDYGDLKDKATAERCVAANGVDAKAQLAGVRPITLDGKSGTMLLLIVPGEKNPFRVLVVKPDCEALFNRPVG</sequence>
<feature type="transmembrane region" description="Helical" evidence="1">
    <location>
        <begin position="127"/>
        <end position="147"/>
    </location>
</feature>
<dbReference type="RefSeq" id="WP_104479345.1">
    <property type="nucleotide sequence ID" value="NZ_CP154825.1"/>
</dbReference>
<proteinExistence type="predicted"/>
<dbReference type="OrthoDB" id="4566632at2"/>
<organism evidence="2 3">
    <name type="scientific">Actinokineospora auranticolor</name>
    <dbReference type="NCBI Taxonomy" id="155976"/>
    <lineage>
        <taxon>Bacteria</taxon>
        <taxon>Bacillati</taxon>
        <taxon>Actinomycetota</taxon>
        <taxon>Actinomycetes</taxon>
        <taxon>Pseudonocardiales</taxon>
        <taxon>Pseudonocardiaceae</taxon>
        <taxon>Actinokineospora</taxon>
    </lineage>
</organism>
<comment type="caution">
    <text evidence="2">The sequence shown here is derived from an EMBL/GenBank/DDBJ whole genome shotgun (WGS) entry which is preliminary data.</text>
</comment>
<dbReference type="Proteomes" id="UP000239203">
    <property type="component" value="Unassembled WGS sequence"/>
</dbReference>
<reference evidence="2 3" key="1">
    <citation type="submission" date="2018-02" db="EMBL/GenBank/DDBJ databases">
        <title>Genomic Encyclopedia of Archaeal and Bacterial Type Strains, Phase II (KMG-II): from individual species to whole genera.</title>
        <authorList>
            <person name="Goeker M."/>
        </authorList>
    </citation>
    <scope>NUCLEOTIDE SEQUENCE [LARGE SCALE GENOMIC DNA]</scope>
    <source>
        <strain evidence="2 3">YU 961-1</strain>
    </source>
</reference>
<name>A0A2S6GS56_9PSEU</name>
<gene>
    <name evidence="2" type="ORF">CLV40_106318</name>
</gene>